<dbReference type="PANTHER" id="PTHR43537:SF24">
    <property type="entry name" value="GLUCONATE OPERON TRANSCRIPTIONAL REPRESSOR"/>
    <property type="match status" value="1"/>
</dbReference>
<dbReference type="PANTHER" id="PTHR43537">
    <property type="entry name" value="TRANSCRIPTIONAL REGULATOR, GNTR FAMILY"/>
    <property type="match status" value="1"/>
</dbReference>
<gene>
    <name evidence="5" type="ORF">H9655_00370</name>
</gene>
<evidence type="ECO:0000313" key="5">
    <source>
        <dbReference type="EMBL" id="MBD7935468.1"/>
    </source>
</evidence>
<evidence type="ECO:0000259" key="4">
    <source>
        <dbReference type="PROSITE" id="PS50949"/>
    </source>
</evidence>
<comment type="caution">
    <text evidence="5">The sequence shown here is derived from an EMBL/GenBank/DDBJ whole genome shotgun (WGS) entry which is preliminary data.</text>
</comment>
<dbReference type="InterPro" id="IPR008920">
    <property type="entry name" value="TF_FadR/GntR_C"/>
</dbReference>
<dbReference type="SUPFAM" id="SSF46785">
    <property type="entry name" value="Winged helix' DNA-binding domain"/>
    <property type="match status" value="1"/>
</dbReference>
<keyword evidence="2" id="KW-0238">DNA-binding</keyword>
<dbReference type="RefSeq" id="WP_191809811.1">
    <property type="nucleotide sequence ID" value="NZ_JACSQT010000001.1"/>
</dbReference>
<keyword evidence="1" id="KW-0805">Transcription regulation</keyword>
<dbReference type="CDD" id="cd07377">
    <property type="entry name" value="WHTH_GntR"/>
    <property type="match status" value="1"/>
</dbReference>
<evidence type="ECO:0000313" key="6">
    <source>
        <dbReference type="Proteomes" id="UP000657931"/>
    </source>
</evidence>
<proteinExistence type="predicted"/>
<dbReference type="Proteomes" id="UP000657931">
    <property type="component" value="Unassembled WGS sequence"/>
</dbReference>
<sequence>MISIMRETLTVQVYQHLKKRLLDGYYPGGERLIEVKIAEEFNVSRGPVREALKMLIQEELVVQNGNTLKVFSPSLTDMIQIYQIRQQLESFAAKLSAKNIENSDLELLESIIDKTKQAWLSQAKEDVVRLSIQFHEIILSSSGNDHLVSLTNTIRDKVTYFRNSGIKIGIRDESCIEEHAQILSALKERDSLKAAKEMYKHIEQDLLSLQAIYQ</sequence>
<dbReference type="SMART" id="SM00895">
    <property type="entry name" value="FCD"/>
    <property type="match status" value="1"/>
</dbReference>
<dbReference type="PROSITE" id="PS50949">
    <property type="entry name" value="HTH_GNTR"/>
    <property type="match status" value="1"/>
</dbReference>
<dbReference type="InterPro" id="IPR011711">
    <property type="entry name" value="GntR_C"/>
</dbReference>
<dbReference type="SMART" id="SM00345">
    <property type="entry name" value="HTH_GNTR"/>
    <property type="match status" value="1"/>
</dbReference>
<dbReference type="Pfam" id="PF00392">
    <property type="entry name" value="GntR"/>
    <property type="match status" value="1"/>
</dbReference>
<protein>
    <submittedName>
        <fullName evidence="5">GntR family transcriptional regulator</fullName>
    </submittedName>
</protein>
<keyword evidence="3" id="KW-0804">Transcription</keyword>
<evidence type="ECO:0000256" key="1">
    <source>
        <dbReference type="ARBA" id="ARBA00023015"/>
    </source>
</evidence>
<dbReference type="SUPFAM" id="SSF48008">
    <property type="entry name" value="GntR ligand-binding domain-like"/>
    <property type="match status" value="1"/>
</dbReference>
<evidence type="ECO:0000256" key="3">
    <source>
        <dbReference type="ARBA" id="ARBA00023163"/>
    </source>
</evidence>
<dbReference type="InterPro" id="IPR036390">
    <property type="entry name" value="WH_DNA-bd_sf"/>
</dbReference>
<dbReference type="EMBL" id="JACSQT010000001">
    <property type="protein sequence ID" value="MBD7935468.1"/>
    <property type="molecule type" value="Genomic_DNA"/>
</dbReference>
<reference evidence="5 6" key="1">
    <citation type="submission" date="2020-08" db="EMBL/GenBank/DDBJ databases">
        <title>A Genomic Blueprint of the Chicken Gut Microbiome.</title>
        <authorList>
            <person name="Gilroy R."/>
            <person name="Ravi A."/>
            <person name="Getino M."/>
            <person name="Pursley I."/>
            <person name="Horton D.L."/>
            <person name="Alikhan N.-F."/>
            <person name="Baker D."/>
            <person name="Gharbi K."/>
            <person name="Hall N."/>
            <person name="Watson M."/>
            <person name="Adriaenssens E.M."/>
            <person name="Foster-Nyarko E."/>
            <person name="Jarju S."/>
            <person name="Secka A."/>
            <person name="Antonio M."/>
            <person name="Oren A."/>
            <person name="Chaudhuri R."/>
            <person name="La Ragione R.M."/>
            <person name="Hildebrand F."/>
            <person name="Pallen M.J."/>
        </authorList>
    </citation>
    <scope>NUCLEOTIDE SEQUENCE [LARGE SCALE GENOMIC DNA]</scope>
    <source>
        <strain evidence="5 6">Sa5YUA1</strain>
    </source>
</reference>
<dbReference type="Gene3D" id="1.10.10.10">
    <property type="entry name" value="Winged helix-like DNA-binding domain superfamily/Winged helix DNA-binding domain"/>
    <property type="match status" value="1"/>
</dbReference>
<dbReference type="InterPro" id="IPR036388">
    <property type="entry name" value="WH-like_DNA-bd_sf"/>
</dbReference>
<dbReference type="InterPro" id="IPR000524">
    <property type="entry name" value="Tscrpt_reg_HTH_GntR"/>
</dbReference>
<dbReference type="Pfam" id="PF07729">
    <property type="entry name" value="FCD"/>
    <property type="match status" value="1"/>
</dbReference>
<organism evidence="5 6">
    <name type="scientific">Cytobacillus stercorigallinarum</name>
    <dbReference type="NCBI Taxonomy" id="2762240"/>
    <lineage>
        <taxon>Bacteria</taxon>
        <taxon>Bacillati</taxon>
        <taxon>Bacillota</taxon>
        <taxon>Bacilli</taxon>
        <taxon>Bacillales</taxon>
        <taxon>Bacillaceae</taxon>
        <taxon>Cytobacillus</taxon>
    </lineage>
</organism>
<dbReference type="Gene3D" id="1.20.120.530">
    <property type="entry name" value="GntR ligand-binding domain-like"/>
    <property type="match status" value="1"/>
</dbReference>
<accession>A0ABR8QJ04</accession>
<name>A0ABR8QJ04_9BACI</name>
<feature type="domain" description="HTH gntR-type" evidence="4">
    <location>
        <begin position="7"/>
        <end position="73"/>
    </location>
</feature>
<evidence type="ECO:0000256" key="2">
    <source>
        <dbReference type="ARBA" id="ARBA00023125"/>
    </source>
</evidence>
<keyword evidence="6" id="KW-1185">Reference proteome</keyword>